<sequence>MSANKSSLAQATAAQTGSSGNLTTQERPVGPFSQVENDTLLPVFIVDGPQSVSVTVDANLQSKVLTTVKDGVLTITTSEFIAEVEDGSKVQISATALSAITVAGSGPVSATITPAANLALSVKSSGILSFNGTAQAVNAQVSGSGGMFLQGTTQSLDTQLRSSGYLDARLLPVSGAASLINEGSGPLTATANGTVSIELRSSGLITWFGSATVTKRVRTGSGLIIHLP</sequence>
<dbReference type="EMBL" id="CP022098">
    <property type="protein sequence ID" value="ATB40037.1"/>
    <property type="molecule type" value="Genomic_DNA"/>
</dbReference>
<gene>
    <name evidence="3" type="ORF">CYFUS_005485</name>
</gene>
<evidence type="ECO:0000256" key="1">
    <source>
        <dbReference type="SAM" id="MobiDB-lite"/>
    </source>
</evidence>
<proteinExistence type="predicted"/>
<feature type="domain" description="Putative auto-transporter adhesin head GIN" evidence="2">
    <location>
        <begin position="43"/>
        <end position="211"/>
    </location>
</feature>
<accession>A0A250J952</accession>
<reference evidence="3 4" key="1">
    <citation type="submission" date="2017-06" db="EMBL/GenBank/DDBJ databases">
        <title>Sequencing and comparative analysis of myxobacterial genomes.</title>
        <authorList>
            <person name="Rupp O."/>
            <person name="Goesmann A."/>
            <person name="Sogaard-Andersen L."/>
        </authorList>
    </citation>
    <scope>NUCLEOTIDE SEQUENCE [LARGE SCALE GENOMIC DNA]</scope>
    <source>
        <strain evidence="3 4">DSM 52655</strain>
    </source>
</reference>
<dbReference type="Pfam" id="PF10988">
    <property type="entry name" value="DUF2807"/>
    <property type="match status" value="1"/>
</dbReference>
<evidence type="ECO:0000313" key="3">
    <source>
        <dbReference type="EMBL" id="ATB40037.1"/>
    </source>
</evidence>
<evidence type="ECO:0000259" key="2">
    <source>
        <dbReference type="Pfam" id="PF10988"/>
    </source>
</evidence>
<dbReference type="Proteomes" id="UP000217257">
    <property type="component" value="Chromosome"/>
</dbReference>
<name>A0A250J952_9BACT</name>
<dbReference type="AlphaFoldDB" id="A0A250J952"/>
<dbReference type="Gene3D" id="2.160.20.120">
    <property type="match status" value="1"/>
</dbReference>
<feature type="region of interest" description="Disordered" evidence="1">
    <location>
        <begin position="1"/>
        <end position="31"/>
    </location>
</feature>
<evidence type="ECO:0000313" key="4">
    <source>
        <dbReference type="Proteomes" id="UP000217257"/>
    </source>
</evidence>
<dbReference type="RefSeq" id="WP_095987977.1">
    <property type="nucleotide sequence ID" value="NZ_CP022098.1"/>
</dbReference>
<organism evidence="3 4">
    <name type="scientific">Cystobacter fuscus</name>
    <dbReference type="NCBI Taxonomy" id="43"/>
    <lineage>
        <taxon>Bacteria</taxon>
        <taxon>Pseudomonadati</taxon>
        <taxon>Myxococcota</taxon>
        <taxon>Myxococcia</taxon>
        <taxon>Myxococcales</taxon>
        <taxon>Cystobacterineae</taxon>
        <taxon>Archangiaceae</taxon>
        <taxon>Cystobacter</taxon>
    </lineage>
</organism>
<dbReference type="KEGG" id="cfus:CYFUS_005485"/>
<dbReference type="InterPro" id="IPR021255">
    <property type="entry name" value="DUF2807"/>
</dbReference>
<feature type="compositionally biased region" description="Polar residues" evidence="1">
    <location>
        <begin position="1"/>
        <end position="26"/>
    </location>
</feature>
<protein>
    <recommendedName>
        <fullName evidence="2">Putative auto-transporter adhesin head GIN domain-containing protein</fullName>
    </recommendedName>
</protein>